<evidence type="ECO:0000256" key="2">
    <source>
        <dbReference type="PROSITE-ProRule" id="PRU00708"/>
    </source>
</evidence>
<dbReference type="EMBL" id="JAAWWB010000025">
    <property type="protein sequence ID" value="KAG6752405.1"/>
    <property type="molecule type" value="Genomic_DNA"/>
</dbReference>
<accession>A0A8X8CFF6</accession>
<protein>
    <recommendedName>
        <fullName evidence="6">Pentatricopeptide repeat-containing protein</fullName>
    </recommendedName>
</protein>
<evidence type="ECO:0000313" key="4">
    <source>
        <dbReference type="EMBL" id="KAG6752405.1"/>
    </source>
</evidence>
<evidence type="ECO:0000313" key="5">
    <source>
        <dbReference type="Proteomes" id="UP000886885"/>
    </source>
</evidence>
<sequence length="1089" mass="123816">MNLHFSRKLFSLLPQNYQFSISSTRVLASLLFSTKTPTKPLSSSHSTTLCRRIEAIRDPRVSIVPALDQWIKEGNTVDKHHLVSLVRLMKDYKRFKHALEVSEWMTGRRFFTFTTEDAAVRLGLIHRVRGLEEAENYFNKLSVKLKTKYTYGAILNGCVREKSVQKAEAVMQEMREGGMTTSSFPYNILIILYSQTGDFDKIPPLLKEMERNGIAQDKYTLRNLIAASVAASDISGVERILKLMEENPELGLDWKLYAMAADAYLKIGSIETALTMLKKLEKWMAFRKKKAVFNFLLSLYAKTGNKDELYRIWNLYKPSSESMDTSYCCMIDSLTKLDDIEGAEKIFEEWESQCTSMYDFRVLNGLLVAYCNRGLFEKAEAAIEKAVQGRTPYASTWHVMAKGYMEHDQIPKAVEMLKRAVNVGRDWKPDPILVNACLEYVEAGKSVTDVLYQMKMDGFVVDEETQKDTWGLASYTLDKVQPSLLSKQMLFPSIIFKTIIESGNMDTRALDQMEGDGQILMEKCLKISGCCVAGQMVKAAESIKKAISIRTPERKPNTKALAAYLKCQGEVEAAEEFSKLISLFLLHEMNLFVRSNPSLSLHIHGVLRALCFSTDTTAISHSLNRRISMVEDPKVPIIPVLEKWVQEGQVVTNSDLKHFIRKLRKIHRFSHALQISQWMSDQRGHNLSPGDVAVRLDLISKVHGLEQAVTYFNSVPESLRGLEVYGALLNCYAHYKHLEEAEATMRKMREMGFVRNVLSYNVMLNLYYQMGKYEKIQVLMQEMEKWGICFSNITYKILLNAYVATSNIEEIKKILMKMEADPLVSIDWYAYVVAANGYLKAGLIDKTLTMLWRSEQLISGKSARFACETLLSLYTAVGNKEQVYRVWNLYKTKGRSLNSSYLCLINSLLKLDDVDGAERIWEEWVSIVKCFDIRIPNVMVSTYSKKGLWEKAEAFVGKIVASGIKIEASTLDRLATGYHVGGQMLKASETIKKAISISQPGWEPNVYTLAACLEYLKGREDVKKIEDLLKILKEHCHPSSVSYDRLNSSIIDKENLCARALDHMEGEDQALNGERPAATEFEDKDSAEI</sequence>
<comment type="similarity">
    <text evidence="1">Belongs to the PPR family. P subfamily.</text>
</comment>
<feature type="repeat" description="PPR" evidence="2">
    <location>
        <begin position="721"/>
        <end position="755"/>
    </location>
</feature>
<dbReference type="AlphaFoldDB" id="A0A8X8CFF6"/>
<comment type="caution">
    <text evidence="4">The sequence shown here is derived from an EMBL/GenBank/DDBJ whole genome shotgun (WGS) entry which is preliminary data.</text>
</comment>
<evidence type="ECO:0000256" key="3">
    <source>
        <dbReference type="SAM" id="MobiDB-lite"/>
    </source>
</evidence>
<name>A0A8X8CFF6_POPTO</name>
<reference evidence="4" key="1">
    <citation type="journal article" date="2020" name="bioRxiv">
        <title>Hybrid origin of Populus tomentosa Carr. identified through genome sequencing and phylogenomic analysis.</title>
        <authorList>
            <person name="An X."/>
            <person name="Gao K."/>
            <person name="Chen Z."/>
            <person name="Li J."/>
            <person name="Yang X."/>
            <person name="Yang X."/>
            <person name="Zhou J."/>
            <person name="Guo T."/>
            <person name="Zhao T."/>
            <person name="Huang S."/>
            <person name="Miao D."/>
            <person name="Khan W.U."/>
            <person name="Rao P."/>
            <person name="Ye M."/>
            <person name="Lei B."/>
            <person name="Liao W."/>
            <person name="Wang J."/>
            <person name="Ji L."/>
            <person name="Li Y."/>
            <person name="Guo B."/>
            <person name="Mustafa N.S."/>
            <person name="Li S."/>
            <person name="Yun Q."/>
            <person name="Keller S.R."/>
            <person name="Mao J."/>
            <person name="Zhang R."/>
            <person name="Strauss S.H."/>
        </authorList>
    </citation>
    <scope>NUCLEOTIDE SEQUENCE</scope>
    <source>
        <strain evidence="4">GM15</strain>
        <tissue evidence="4">Leaf</tissue>
    </source>
</reference>
<gene>
    <name evidence="4" type="ORF">POTOM_044632</name>
</gene>
<feature type="repeat" description="PPR" evidence="2">
    <location>
        <begin position="182"/>
        <end position="216"/>
    </location>
</feature>
<dbReference type="FunFam" id="1.25.40.10:FF:001778">
    <property type="entry name" value="Pentatricopeptide repeat-containing protein, mitochondrial"/>
    <property type="match status" value="1"/>
</dbReference>
<dbReference type="GO" id="GO:0005739">
    <property type="term" value="C:mitochondrion"/>
    <property type="evidence" value="ECO:0007669"/>
    <property type="project" value="TreeGrafter"/>
</dbReference>
<dbReference type="PROSITE" id="PS51375">
    <property type="entry name" value="PPR"/>
    <property type="match status" value="5"/>
</dbReference>
<organism evidence="4 5">
    <name type="scientific">Populus tomentosa</name>
    <name type="common">Chinese white poplar</name>
    <dbReference type="NCBI Taxonomy" id="118781"/>
    <lineage>
        <taxon>Eukaryota</taxon>
        <taxon>Viridiplantae</taxon>
        <taxon>Streptophyta</taxon>
        <taxon>Embryophyta</taxon>
        <taxon>Tracheophyta</taxon>
        <taxon>Spermatophyta</taxon>
        <taxon>Magnoliopsida</taxon>
        <taxon>eudicotyledons</taxon>
        <taxon>Gunneridae</taxon>
        <taxon>Pentapetalae</taxon>
        <taxon>rosids</taxon>
        <taxon>fabids</taxon>
        <taxon>Malpighiales</taxon>
        <taxon>Salicaceae</taxon>
        <taxon>Saliceae</taxon>
        <taxon>Populus</taxon>
    </lineage>
</organism>
<feature type="repeat" description="PPR" evidence="2">
    <location>
        <begin position="932"/>
        <end position="966"/>
    </location>
</feature>
<proteinExistence type="inferred from homology"/>
<feature type="repeat" description="PPR" evidence="2">
    <location>
        <begin position="147"/>
        <end position="181"/>
    </location>
</feature>
<feature type="region of interest" description="Disordered" evidence="3">
    <location>
        <begin position="1067"/>
        <end position="1089"/>
    </location>
</feature>
<dbReference type="Pfam" id="PF13041">
    <property type="entry name" value="PPR_2"/>
    <property type="match status" value="1"/>
</dbReference>
<dbReference type="NCBIfam" id="TIGR00756">
    <property type="entry name" value="PPR"/>
    <property type="match status" value="3"/>
</dbReference>
<dbReference type="PANTHER" id="PTHR45717">
    <property type="entry name" value="OS12G0527900 PROTEIN"/>
    <property type="match status" value="1"/>
</dbReference>
<dbReference type="Pfam" id="PF01535">
    <property type="entry name" value="PPR"/>
    <property type="match status" value="6"/>
</dbReference>
<evidence type="ECO:0008006" key="6">
    <source>
        <dbReference type="Google" id="ProtNLM"/>
    </source>
</evidence>
<evidence type="ECO:0000256" key="1">
    <source>
        <dbReference type="ARBA" id="ARBA00007626"/>
    </source>
</evidence>
<feature type="repeat" description="PPR" evidence="2">
    <location>
        <begin position="756"/>
        <end position="790"/>
    </location>
</feature>
<keyword evidence="5" id="KW-1185">Reference proteome</keyword>
<dbReference type="Proteomes" id="UP000886885">
    <property type="component" value="Chromosome 13A"/>
</dbReference>
<dbReference type="InterPro" id="IPR002885">
    <property type="entry name" value="PPR_rpt"/>
</dbReference>
<dbReference type="PANTHER" id="PTHR45717:SF10">
    <property type="entry name" value="OS10G0501000 PROTEIN"/>
    <property type="match status" value="1"/>
</dbReference>
<dbReference type="OrthoDB" id="1890565at2759"/>